<evidence type="ECO:0000313" key="2">
    <source>
        <dbReference type="Proteomes" id="UP001200032"/>
    </source>
</evidence>
<sequence>MKLTKKQKNCAYCHYDADGIPIEQLEVNGTLPIDAEVLGTEIYIDSDEGYATVPINYCPECGRPLNEEEE</sequence>
<comment type="caution">
    <text evidence="1">The sequence shown here is derived from an EMBL/GenBank/DDBJ whole genome shotgun (WGS) entry which is preliminary data.</text>
</comment>
<name>A0ABS8RD71_9LACO</name>
<dbReference type="EMBL" id="JAJPDJ010000063">
    <property type="protein sequence ID" value="MCD7138956.1"/>
    <property type="molecule type" value="Genomic_DNA"/>
</dbReference>
<gene>
    <name evidence="1" type="ORF">LTY59_06940</name>
</gene>
<reference evidence="1 2" key="1">
    <citation type="submission" date="2021-12" db="EMBL/GenBank/DDBJ databases">
        <title>A phylogenomic analysis of Limosilactobacillus reuteri reveals ancient and stable evolutionary relationships with rodents and birds and zoonotic transmission to humans.</title>
        <authorList>
            <person name="Li F."/>
            <person name="Li X."/>
            <person name="Cheng C."/>
            <person name="Tollenaar S."/>
            <person name="Zhang J.S."/>
            <person name="Simpson D."/>
            <person name="Tasseva G."/>
            <person name="Perez-Munoz M.E."/>
            <person name="Frese S."/>
            <person name="Gaenzle M.G."/>
            <person name="Walter J."/>
            <person name="Zheng J."/>
        </authorList>
    </citation>
    <scope>NUCLEOTIDE SEQUENCE [LARGE SCALE GENOMIC DNA]</scope>
    <source>
        <strain evidence="1 2">WF-AF5-A</strain>
    </source>
</reference>
<organism evidence="1 2">
    <name type="scientific">Limosilactobacillus balticus</name>
    <dbReference type="NCBI Taxonomy" id="2759747"/>
    <lineage>
        <taxon>Bacteria</taxon>
        <taxon>Bacillati</taxon>
        <taxon>Bacillota</taxon>
        <taxon>Bacilli</taxon>
        <taxon>Lactobacillales</taxon>
        <taxon>Lactobacillaceae</taxon>
        <taxon>Limosilactobacillus</taxon>
    </lineage>
</organism>
<keyword evidence="2" id="KW-1185">Reference proteome</keyword>
<protein>
    <submittedName>
        <fullName evidence="1">Uncharacterized protein</fullName>
    </submittedName>
</protein>
<dbReference type="RefSeq" id="WP_231795994.1">
    <property type="nucleotide sequence ID" value="NZ_JAJPDJ010000063.1"/>
</dbReference>
<accession>A0ABS8RD71</accession>
<proteinExistence type="predicted"/>
<evidence type="ECO:0000313" key="1">
    <source>
        <dbReference type="EMBL" id="MCD7138956.1"/>
    </source>
</evidence>
<dbReference type="Proteomes" id="UP001200032">
    <property type="component" value="Unassembled WGS sequence"/>
</dbReference>